<keyword evidence="2" id="KW-1185">Reference proteome</keyword>
<dbReference type="OrthoDB" id="6401163at2"/>
<dbReference type="EMBL" id="VLLA01000014">
    <property type="protein sequence ID" value="TWI65851.1"/>
    <property type="molecule type" value="Genomic_DNA"/>
</dbReference>
<gene>
    <name evidence="1" type="ORF">IQ16_05106</name>
</gene>
<evidence type="ECO:0000313" key="2">
    <source>
        <dbReference type="Proteomes" id="UP000316291"/>
    </source>
</evidence>
<proteinExistence type="predicted"/>
<organism evidence="1 2">
    <name type="scientific">Bradyrhizobium huanghuaihaiense</name>
    <dbReference type="NCBI Taxonomy" id="990078"/>
    <lineage>
        <taxon>Bacteria</taxon>
        <taxon>Pseudomonadati</taxon>
        <taxon>Pseudomonadota</taxon>
        <taxon>Alphaproteobacteria</taxon>
        <taxon>Hyphomicrobiales</taxon>
        <taxon>Nitrobacteraceae</taxon>
        <taxon>Bradyrhizobium</taxon>
    </lineage>
</organism>
<reference evidence="1 2" key="1">
    <citation type="journal article" date="2015" name="Stand. Genomic Sci.">
        <title>Genomic Encyclopedia of Bacterial and Archaeal Type Strains, Phase III: the genomes of soil and plant-associated and newly described type strains.</title>
        <authorList>
            <person name="Whitman W.B."/>
            <person name="Woyke T."/>
            <person name="Klenk H.P."/>
            <person name="Zhou Y."/>
            <person name="Lilburn T.G."/>
            <person name="Beck B.J."/>
            <person name="De Vos P."/>
            <person name="Vandamme P."/>
            <person name="Eisen J.A."/>
            <person name="Garrity G."/>
            <person name="Hugenholtz P."/>
            <person name="Kyrpides N.C."/>
        </authorList>
    </citation>
    <scope>NUCLEOTIDE SEQUENCE [LARGE SCALE GENOMIC DNA]</scope>
    <source>
        <strain evidence="1 2">CGMCC 1.10948</strain>
    </source>
</reference>
<evidence type="ECO:0000313" key="1">
    <source>
        <dbReference type="EMBL" id="TWI65851.1"/>
    </source>
</evidence>
<dbReference type="Proteomes" id="UP000316291">
    <property type="component" value="Unassembled WGS sequence"/>
</dbReference>
<name>A0A562R9V3_9BRAD</name>
<comment type="caution">
    <text evidence="1">The sequence shown here is derived from an EMBL/GenBank/DDBJ whole genome shotgun (WGS) entry which is preliminary data.</text>
</comment>
<dbReference type="AlphaFoldDB" id="A0A562R9V3"/>
<dbReference type="RefSeq" id="WP_018642749.1">
    <property type="nucleotide sequence ID" value="NZ_VLLA01000014.1"/>
</dbReference>
<protein>
    <submittedName>
        <fullName evidence="1">Uncharacterized protein</fullName>
    </submittedName>
</protein>
<accession>A0A562R9V3</accession>
<sequence>MMDPLGLLYKYASLFRKMISAKVWSSERSIKELLSLNSEADWDFLTSAMDIVDDGSAAIGHVMKYGLRGPTKYDDLGEKYLRLYGLLSATYIQQQSIGTIYKLMNLPDPKQLRATFETLEIRGLRHKLSSHGTDLLDRATGTQQAFVPLRLNLNDGLSVTYVNYTASSMHHHVDLAAAIDAHVKMMIDVMDSIIEKSMTTIFEKSSKQKAEIASELDDLRIEKAGGWVSKTEAGPKLIVTFVDAESER</sequence>